<dbReference type="AlphaFoldDB" id="A0A4Y7RID4"/>
<dbReference type="Proteomes" id="UP000298324">
    <property type="component" value="Unassembled WGS sequence"/>
</dbReference>
<evidence type="ECO:0000313" key="1">
    <source>
        <dbReference type="EMBL" id="TEB08510.1"/>
    </source>
</evidence>
<name>A0A4Y7RID4_9FIRM</name>
<evidence type="ECO:0000313" key="2">
    <source>
        <dbReference type="Proteomes" id="UP000298324"/>
    </source>
</evidence>
<sequence>MNIDMQLKEVGHKYSSSSNVSRKNTFMRVGVIDENIQFRLNYK</sequence>
<keyword evidence="2" id="KW-1185">Reference proteome</keyword>
<organism evidence="1 2">
    <name type="scientific">Pelotomaculum schinkii</name>
    <dbReference type="NCBI Taxonomy" id="78350"/>
    <lineage>
        <taxon>Bacteria</taxon>
        <taxon>Bacillati</taxon>
        <taxon>Bacillota</taxon>
        <taxon>Clostridia</taxon>
        <taxon>Eubacteriales</taxon>
        <taxon>Desulfotomaculaceae</taxon>
        <taxon>Pelotomaculum</taxon>
    </lineage>
</organism>
<reference evidence="1 2" key="1">
    <citation type="journal article" date="2018" name="Environ. Microbiol.">
        <title>Novel energy conservation strategies and behaviour of Pelotomaculum schinkii driving syntrophic propionate catabolism.</title>
        <authorList>
            <person name="Hidalgo-Ahumada C.A.P."/>
            <person name="Nobu M.K."/>
            <person name="Narihiro T."/>
            <person name="Tamaki H."/>
            <person name="Liu W.T."/>
            <person name="Kamagata Y."/>
            <person name="Stams A.J.M."/>
            <person name="Imachi H."/>
            <person name="Sousa D.Z."/>
        </authorList>
    </citation>
    <scope>NUCLEOTIDE SEQUENCE [LARGE SCALE GENOMIC DNA]</scope>
    <source>
        <strain evidence="1 2">HH</strain>
    </source>
</reference>
<accession>A0A4Y7RID4</accession>
<protein>
    <submittedName>
        <fullName evidence="1">Uncharacterized protein</fullName>
    </submittedName>
</protein>
<comment type="caution">
    <text evidence="1">The sequence shown here is derived from an EMBL/GenBank/DDBJ whole genome shotgun (WGS) entry which is preliminary data.</text>
</comment>
<gene>
    <name evidence="1" type="ORF">Psch_02074</name>
</gene>
<proteinExistence type="predicted"/>
<dbReference type="EMBL" id="QFGA01000001">
    <property type="protein sequence ID" value="TEB08510.1"/>
    <property type="molecule type" value="Genomic_DNA"/>
</dbReference>